<dbReference type="GO" id="GO:0003682">
    <property type="term" value="F:chromatin binding"/>
    <property type="evidence" value="ECO:0007669"/>
    <property type="project" value="TreeGrafter"/>
</dbReference>
<dbReference type="Gene3D" id="3.40.630.30">
    <property type="match status" value="1"/>
</dbReference>
<keyword evidence="3 6" id="KW-0863">Zinc-finger</keyword>
<keyword evidence="4" id="KW-0862">Zinc</keyword>
<comment type="subcellular location">
    <subcellularLocation>
        <location evidence="1">Nucleus</location>
    </subcellularLocation>
</comment>
<dbReference type="PROSITE" id="PS51186">
    <property type="entry name" value="GNAT"/>
    <property type="match status" value="1"/>
</dbReference>
<dbReference type="Gene3D" id="3.30.40.10">
    <property type="entry name" value="Zinc/RING finger domain, C3HC4 (zinc finger)"/>
    <property type="match status" value="2"/>
</dbReference>
<dbReference type="Pfam" id="PF16135">
    <property type="entry name" value="TDBD"/>
    <property type="match status" value="2"/>
</dbReference>
<feature type="domain" description="N-acetyltransferase" evidence="9">
    <location>
        <begin position="617"/>
        <end position="778"/>
    </location>
</feature>
<keyword evidence="11" id="KW-1185">Reference proteome</keyword>
<dbReference type="EMBL" id="JAMSHJ010000007">
    <property type="protein sequence ID" value="KAI5388945.1"/>
    <property type="molecule type" value="Genomic_DNA"/>
</dbReference>
<dbReference type="GO" id="GO:0045944">
    <property type="term" value="P:positive regulation of transcription by RNA polymerase II"/>
    <property type="evidence" value="ECO:0007669"/>
    <property type="project" value="TreeGrafter"/>
</dbReference>
<dbReference type="GO" id="GO:0000977">
    <property type="term" value="F:RNA polymerase II transcription regulatory region sequence-specific DNA binding"/>
    <property type="evidence" value="ECO:0007669"/>
    <property type="project" value="TreeGrafter"/>
</dbReference>
<dbReference type="InterPro" id="IPR016181">
    <property type="entry name" value="Acyl_CoA_acyltransferase"/>
</dbReference>
<dbReference type="GO" id="GO:0005634">
    <property type="term" value="C:nucleus"/>
    <property type="evidence" value="ECO:0007669"/>
    <property type="project" value="UniProtKB-SubCell"/>
</dbReference>
<evidence type="ECO:0000256" key="3">
    <source>
        <dbReference type="ARBA" id="ARBA00022771"/>
    </source>
</evidence>
<accession>A0A9D4VUJ4</accession>
<sequence length="802" mass="89740">MTKSTDSEKYVVVSKVRPGFRREYLNACKTHSEICGGSTSLSRTRPRKNWNVVHVPEPMRTRNGVENIGVAQNGVLSEEDARSEVEDETFQPVREIGETSRDRRLKVSTKVNKFKPAFSNSKKFPSKLKDLLASAVLDGLKVKYVRGIRVRKPGEKDSPGVIKTTGIECYCDICKGVEVVSPAIFEVHAGSANKRPPEYTFLENGNTVRCVMNAFLNSSIDKMEDSVHAVLGNFTMQKSKFCLNCRDRKVVSRLFCIACEELKACQPSPTRTTETIISCVSPPPPSPAIPRSPEPAEPQKPSYKGMKYSAASDKRHGKITRKDQHLHKLVFQALEHGADVTYIARGEKLLDGKINRYTSAIMCSCCDNQISPSTFEAHAGWASRRKPYLHIFAGGVSLHELSISLLKKQKISRSADSDGRCSICEQGGHLLCCDGCPRAFHLECVPLKSEPRCIWYCKYCCHNVYHNERREERNANAQDAVRVAEIAPLEQIAQRAPLTVNDTEAVEGGCPLCREDDFQLKGFGPRTVIICDQCNKEYHVGCLKDHKIADLKKLPKGDWFCGSECLQVRTVLHNLVIRGDVPISDSLLSLIKKKHKEKGLKTNYGLDVKWRIMNWKLLASEEIRALLSKAVSIFHEQFDPIVDADTDIDFIPSMIYGRSIKDQYFGGMYCAVLTVNKEVVSTGVFRMFGREVAELPLVATNAASQGKGYFQALFACIEGLLGELKIERLFLPAAHEAESLWTGKFGFMALDQDETNFYTSLYRVMMFNGAALLQKPVPRPAITEYVAEDPFEACANIWCAEE</sequence>
<keyword evidence="5" id="KW-0539">Nucleus</keyword>
<evidence type="ECO:0008006" key="12">
    <source>
        <dbReference type="Google" id="ProtNLM"/>
    </source>
</evidence>
<dbReference type="PANTHER" id="PTHR47025">
    <property type="entry name" value="AUTOIMMUNE REGULATOR"/>
    <property type="match status" value="1"/>
</dbReference>
<evidence type="ECO:0000313" key="11">
    <source>
        <dbReference type="Proteomes" id="UP001058974"/>
    </source>
</evidence>
<dbReference type="InterPro" id="IPR013083">
    <property type="entry name" value="Znf_RING/FYVE/PHD"/>
</dbReference>
<dbReference type="InterPro" id="IPR019786">
    <property type="entry name" value="Zinc_finger_PHD-type_CS"/>
</dbReference>
<evidence type="ECO:0000313" key="10">
    <source>
        <dbReference type="EMBL" id="KAI5388945.1"/>
    </source>
</evidence>
<dbReference type="InterPro" id="IPR056511">
    <property type="entry name" value="IDM1_C"/>
</dbReference>
<evidence type="ECO:0000256" key="1">
    <source>
        <dbReference type="ARBA" id="ARBA00004123"/>
    </source>
</evidence>
<comment type="caution">
    <text evidence="10">The sequence shown here is derived from an EMBL/GenBank/DDBJ whole genome shotgun (WGS) entry which is preliminary data.</text>
</comment>
<dbReference type="InterPro" id="IPR001965">
    <property type="entry name" value="Znf_PHD"/>
</dbReference>
<evidence type="ECO:0000256" key="5">
    <source>
        <dbReference type="ARBA" id="ARBA00023242"/>
    </source>
</evidence>
<gene>
    <name evidence="10" type="ORF">KIW84_074556</name>
</gene>
<dbReference type="GO" id="GO:0008270">
    <property type="term" value="F:zinc ion binding"/>
    <property type="evidence" value="ECO:0007669"/>
    <property type="project" value="UniProtKB-KW"/>
</dbReference>
<reference evidence="10 11" key="1">
    <citation type="journal article" date="2022" name="Nat. Genet.">
        <title>Improved pea reference genome and pan-genome highlight genomic features and evolutionary characteristics.</title>
        <authorList>
            <person name="Yang T."/>
            <person name="Liu R."/>
            <person name="Luo Y."/>
            <person name="Hu S."/>
            <person name="Wang D."/>
            <person name="Wang C."/>
            <person name="Pandey M.K."/>
            <person name="Ge S."/>
            <person name="Xu Q."/>
            <person name="Li N."/>
            <person name="Li G."/>
            <person name="Huang Y."/>
            <person name="Saxena R.K."/>
            <person name="Ji Y."/>
            <person name="Li M."/>
            <person name="Yan X."/>
            <person name="He Y."/>
            <person name="Liu Y."/>
            <person name="Wang X."/>
            <person name="Xiang C."/>
            <person name="Varshney R.K."/>
            <person name="Ding H."/>
            <person name="Gao S."/>
            <person name="Zong X."/>
        </authorList>
    </citation>
    <scope>NUCLEOTIDE SEQUENCE [LARGE SCALE GENOMIC DNA]</scope>
    <source>
        <strain evidence="10 11">cv. Zhongwan 6</strain>
    </source>
</reference>
<dbReference type="InterPro" id="IPR032308">
    <property type="entry name" value="TDBD"/>
</dbReference>
<feature type="compositionally biased region" description="Pro residues" evidence="7">
    <location>
        <begin position="281"/>
        <end position="298"/>
    </location>
</feature>
<feature type="region of interest" description="Disordered" evidence="7">
    <location>
        <begin position="280"/>
        <end position="305"/>
    </location>
</feature>
<dbReference type="GO" id="GO:0042393">
    <property type="term" value="F:histone binding"/>
    <property type="evidence" value="ECO:0007669"/>
    <property type="project" value="TreeGrafter"/>
</dbReference>
<dbReference type="SUPFAM" id="SSF57903">
    <property type="entry name" value="FYVE/PHD zinc finger"/>
    <property type="match status" value="2"/>
</dbReference>
<evidence type="ECO:0000256" key="4">
    <source>
        <dbReference type="ARBA" id="ARBA00022833"/>
    </source>
</evidence>
<name>A0A9D4VUJ4_PEA</name>
<dbReference type="GO" id="GO:0016747">
    <property type="term" value="F:acyltransferase activity, transferring groups other than amino-acyl groups"/>
    <property type="evidence" value="ECO:0007669"/>
    <property type="project" value="InterPro"/>
</dbReference>
<dbReference type="InterPro" id="IPR000182">
    <property type="entry name" value="GNAT_dom"/>
</dbReference>
<evidence type="ECO:0000259" key="8">
    <source>
        <dbReference type="PROSITE" id="PS50016"/>
    </source>
</evidence>
<dbReference type="Gramene" id="Psat07G0455600-T1">
    <property type="protein sequence ID" value="KAI5388945.1"/>
    <property type="gene ID" value="KIW84_074556"/>
</dbReference>
<dbReference type="InterPro" id="IPR011011">
    <property type="entry name" value="Znf_FYVE_PHD"/>
</dbReference>
<dbReference type="AlphaFoldDB" id="A0A9D4VUJ4"/>
<dbReference type="InterPro" id="IPR019787">
    <property type="entry name" value="Znf_PHD-finger"/>
</dbReference>
<dbReference type="PROSITE" id="PS01359">
    <property type="entry name" value="ZF_PHD_1"/>
    <property type="match status" value="1"/>
</dbReference>
<dbReference type="SMART" id="SM00249">
    <property type="entry name" value="PHD"/>
    <property type="match status" value="2"/>
</dbReference>
<evidence type="ECO:0000259" key="9">
    <source>
        <dbReference type="PROSITE" id="PS51186"/>
    </source>
</evidence>
<dbReference type="SUPFAM" id="SSF55729">
    <property type="entry name" value="Acyl-CoA N-acyltransferases (Nat)"/>
    <property type="match status" value="1"/>
</dbReference>
<organism evidence="10 11">
    <name type="scientific">Pisum sativum</name>
    <name type="common">Garden pea</name>
    <name type="synonym">Lathyrus oleraceus</name>
    <dbReference type="NCBI Taxonomy" id="3888"/>
    <lineage>
        <taxon>Eukaryota</taxon>
        <taxon>Viridiplantae</taxon>
        <taxon>Streptophyta</taxon>
        <taxon>Embryophyta</taxon>
        <taxon>Tracheophyta</taxon>
        <taxon>Spermatophyta</taxon>
        <taxon>Magnoliopsida</taxon>
        <taxon>eudicotyledons</taxon>
        <taxon>Gunneridae</taxon>
        <taxon>Pentapetalae</taxon>
        <taxon>rosids</taxon>
        <taxon>fabids</taxon>
        <taxon>Fabales</taxon>
        <taxon>Fabaceae</taxon>
        <taxon>Papilionoideae</taxon>
        <taxon>50 kb inversion clade</taxon>
        <taxon>NPAAA clade</taxon>
        <taxon>Hologalegina</taxon>
        <taxon>IRL clade</taxon>
        <taxon>Fabeae</taxon>
        <taxon>Lathyrus</taxon>
    </lineage>
</organism>
<evidence type="ECO:0000256" key="6">
    <source>
        <dbReference type="PROSITE-ProRule" id="PRU00146"/>
    </source>
</evidence>
<feature type="domain" description="PHD-type" evidence="8">
    <location>
        <begin position="418"/>
        <end position="463"/>
    </location>
</feature>
<dbReference type="PROSITE" id="PS50016">
    <property type="entry name" value="ZF_PHD_2"/>
    <property type="match status" value="1"/>
</dbReference>
<evidence type="ECO:0000256" key="2">
    <source>
        <dbReference type="ARBA" id="ARBA00022723"/>
    </source>
</evidence>
<dbReference type="Proteomes" id="UP001058974">
    <property type="component" value="Chromosome 7"/>
</dbReference>
<protein>
    <recommendedName>
        <fullName evidence="12">PHD-type domain-containing protein</fullName>
    </recommendedName>
</protein>
<dbReference type="Pfam" id="PF23209">
    <property type="entry name" value="IDM1_C"/>
    <property type="match status" value="1"/>
</dbReference>
<dbReference type="PANTHER" id="PTHR47025:SF2">
    <property type="entry name" value="AUTOIMMUNE REGULATOR"/>
    <property type="match status" value="1"/>
</dbReference>
<evidence type="ECO:0000256" key="7">
    <source>
        <dbReference type="SAM" id="MobiDB-lite"/>
    </source>
</evidence>
<proteinExistence type="predicted"/>
<keyword evidence="2" id="KW-0479">Metal-binding</keyword>